<evidence type="ECO:0000256" key="5">
    <source>
        <dbReference type="ARBA" id="ARBA00023136"/>
    </source>
</evidence>
<dbReference type="EMBL" id="BSST01000001">
    <property type="protein sequence ID" value="GLX76863.1"/>
    <property type="molecule type" value="Genomic_DNA"/>
</dbReference>
<evidence type="ECO:0000256" key="2">
    <source>
        <dbReference type="ARBA" id="ARBA00022448"/>
    </source>
</evidence>
<proteinExistence type="predicted"/>
<comment type="caution">
    <text evidence="6">The sequence shown here is derived from an EMBL/GenBank/DDBJ whole genome shotgun (WGS) entry which is preliminary data.</text>
</comment>
<dbReference type="CDD" id="cd13553">
    <property type="entry name" value="PBP2_NrtA_CpmA_like"/>
    <property type="match status" value="1"/>
</dbReference>
<keyword evidence="4" id="KW-0997">Cell inner membrane</keyword>
<dbReference type="Proteomes" id="UP001157186">
    <property type="component" value="Unassembled WGS sequence"/>
</dbReference>
<dbReference type="InterPro" id="IPR044527">
    <property type="entry name" value="NrtA/CpmA_ABC-bd_dom"/>
</dbReference>
<sequence length="366" mass="40676">MNEVTNVLPEIKIGIMPLTDTAPLIVAQENGYFAKHGLSVSLKMQSSWASLRENLHKGQIDCAQMLAPMPFESQLALSNQAQPVITPFILSKNGNAVTISSSLYREITKKLGYPPLLPMCASVLKSLIKSYKRQGRKLTFAVVYQHSCHYYQLKSWLIAGQVNPKDIEIVIISPCNITAALAAGDIDGFCSGEPWNTIAAREGSGYTVVAAPDIWSNVPEKVLGLLSTYYEAHKAEVFKLILALIEACQWLEGTANRFEAALMLSKSCYLNTALENIAPSLIGSGIIHRDMMPRELAKYHQFYHLHQELGNSPDIGYGARILNYMVEMNHISSIQAKRCNIAKIYRADIYQSAMAMLFEQRLARCT</sequence>
<comment type="subcellular location">
    <subcellularLocation>
        <location evidence="1">Endomembrane system</location>
    </subcellularLocation>
</comment>
<evidence type="ECO:0000313" key="7">
    <source>
        <dbReference type="Proteomes" id="UP001157186"/>
    </source>
</evidence>
<keyword evidence="2" id="KW-0813">Transport</keyword>
<name>A0ABQ6GLG2_9GAMM</name>
<keyword evidence="3" id="KW-1003">Cell membrane</keyword>
<dbReference type="Gene3D" id="3.40.190.10">
    <property type="entry name" value="Periplasmic binding protein-like II"/>
    <property type="match status" value="2"/>
</dbReference>
<gene>
    <name evidence="6" type="ORF">tinsulaeT_02030</name>
</gene>
<dbReference type="PANTHER" id="PTHR30024:SF43">
    <property type="entry name" value="BLL4572 PROTEIN"/>
    <property type="match status" value="1"/>
</dbReference>
<reference evidence="6 7" key="1">
    <citation type="submission" date="2023-03" db="EMBL/GenBank/DDBJ databases">
        <title>Draft genome sequence of Thalassotalea insulae KCTC 62186T.</title>
        <authorList>
            <person name="Sawabe T."/>
        </authorList>
    </citation>
    <scope>NUCLEOTIDE SEQUENCE [LARGE SCALE GENOMIC DNA]</scope>
    <source>
        <strain evidence="6 7">KCTC 62186</strain>
    </source>
</reference>
<keyword evidence="7" id="KW-1185">Reference proteome</keyword>
<dbReference type="SUPFAM" id="SSF53850">
    <property type="entry name" value="Periplasmic binding protein-like II"/>
    <property type="match status" value="1"/>
</dbReference>
<keyword evidence="5" id="KW-0472">Membrane</keyword>
<evidence type="ECO:0000256" key="3">
    <source>
        <dbReference type="ARBA" id="ARBA00022475"/>
    </source>
</evidence>
<dbReference type="Pfam" id="PF13379">
    <property type="entry name" value="NMT1_2"/>
    <property type="match status" value="1"/>
</dbReference>
<organism evidence="6 7">
    <name type="scientific">Thalassotalea insulae</name>
    <dbReference type="NCBI Taxonomy" id="2056778"/>
    <lineage>
        <taxon>Bacteria</taxon>
        <taxon>Pseudomonadati</taxon>
        <taxon>Pseudomonadota</taxon>
        <taxon>Gammaproteobacteria</taxon>
        <taxon>Alteromonadales</taxon>
        <taxon>Colwelliaceae</taxon>
        <taxon>Thalassotalea</taxon>
    </lineage>
</organism>
<dbReference type="PANTHER" id="PTHR30024">
    <property type="entry name" value="ALIPHATIC SULFONATES-BINDING PROTEIN-RELATED"/>
    <property type="match status" value="1"/>
</dbReference>
<accession>A0ABQ6GLG2</accession>
<protein>
    <submittedName>
        <fullName evidence="6">ABC transporter substrate-binding protein</fullName>
    </submittedName>
</protein>
<evidence type="ECO:0000256" key="1">
    <source>
        <dbReference type="ARBA" id="ARBA00004308"/>
    </source>
</evidence>
<dbReference type="RefSeq" id="WP_284242651.1">
    <property type="nucleotide sequence ID" value="NZ_BSST01000001.1"/>
</dbReference>
<evidence type="ECO:0000313" key="6">
    <source>
        <dbReference type="EMBL" id="GLX76863.1"/>
    </source>
</evidence>
<evidence type="ECO:0000256" key="4">
    <source>
        <dbReference type="ARBA" id="ARBA00022519"/>
    </source>
</evidence>